<dbReference type="GO" id="GO:0048812">
    <property type="term" value="P:neuron projection morphogenesis"/>
    <property type="evidence" value="ECO:0007669"/>
    <property type="project" value="TreeGrafter"/>
</dbReference>
<comment type="caution">
    <text evidence="2">The sequence shown here is derived from an EMBL/GenBank/DDBJ whole genome shotgun (WGS) entry which is preliminary data.</text>
</comment>
<evidence type="ECO:0000313" key="3">
    <source>
        <dbReference type="Proteomes" id="UP000424527"/>
    </source>
</evidence>
<dbReference type="GO" id="GO:0051015">
    <property type="term" value="F:actin filament binding"/>
    <property type="evidence" value="ECO:0007669"/>
    <property type="project" value="TreeGrafter"/>
</dbReference>
<dbReference type="PANTHER" id="PTHR47335">
    <property type="entry name" value="UNCONVENTIONAL MYOSIN-XVI"/>
    <property type="match status" value="1"/>
</dbReference>
<dbReference type="GO" id="GO:0048471">
    <property type="term" value="C:perinuclear region of cytoplasm"/>
    <property type="evidence" value="ECO:0007669"/>
    <property type="project" value="TreeGrafter"/>
</dbReference>
<dbReference type="GO" id="GO:0005654">
    <property type="term" value="C:nucleoplasm"/>
    <property type="evidence" value="ECO:0007669"/>
    <property type="project" value="TreeGrafter"/>
</dbReference>
<dbReference type="PANTHER" id="PTHR47335:SF1">
    <property type="entry name" value="UNCONVENTIONAL MYOSIN-XVI"/>
    <property type="match status" value="1"/>
</dbReference>
<evidence type="ECO:0000256" key="1">
    <source>
        <dbReference type="SAM" id="MobiDB-lite"/>
    </source>
</evidence>
<dbReference type="GO" id="GO:0016459">
    <property type="term" value="C:myosin complex"/>
    <property type="evidence" value="ECO:0007669"/>
    <property type="project" value="TreeGrafter"/>
</dbReference>
<accession>A0A6G0J6N5</accession>
<dbReference type="GO" id="GO:0019903">
    <property type="term" value="F:protein phosphatase binding"/>
    <property type="evidence" value="ECO:0007669"/>
    <property type="project" value="TreeGrafter"/>
</dbReference>
<reference evidence="2 3" key="1">
    <citation type="submission" date="2019-07" db="EMBL/GenBank/DDBJ databases">
        <title>Chromosome genome assembly for large yellow croaker.</title>
        <authorList>
            <person name="Xiao S."/>
        </authorList>
    </citation>
    <scope>NUCLEOTIDE SEQUENCE [LARGE SCALE GENOMIC DNA]</scope>
    <source>
        <strain evidence="2">JMULYC20181020</strain>
        <tissue evidence="2">Muscle</tissue>
    </source>
</reference>
<dbReference type="Proteomes" id="UP000424527">
    <property type="component" value="Unassembled WGS sequence"/>
</dbReference>
<dbReference type="GO" id="GO:0043491">
    <property type="term" value="P:phosphatidylinositol 3-kinase/protein kinase B signal transduction"/>
    <property type="evidence" value="ECO:0007669"/>
    <property type="project" value="TreeGrafter"/>
</dbReference>
<sequence>MEDSILISICQGGKNAALPPRHRLCSFRTRTPTTTLLTPRAPAPVENGNQISNGSLEDESHSKSNSSSSSSLHRHMDSHHTQGSSQLFSVRCGGRPLKQRGAGGLGGGGSLEALFTCRDVLFQRLRLSNGNESTTLGELLRWRRAQCEGRGDWKHRPPQSPPLPPTLLWTNRKASP</sequence>
<feature type="compositionally biased region" description="Low complexity" evidence="1">
    <location>
        <begin position="32"/>
        <end position="44"/>
    </location>
</feature>
<feature type="region of interest" description="Disordered" evidence="1">
    <location>
        <begin position="149"/>
        <end position="176"/>
    </location>
</feature>
<dbReference type="EMBL" id="REGW02000002">
    <property type="protein sequence ID" value="KAE8299201.1"/>
    <property type="molecule type" value="Genomic_DNA"/>
</dbReference>
<protein>
    <submittedName>
        <fullName evidence="2">Uncharacterized protein</fullName>
    </submittedName>
</protein>
<feature type="region of interest" description="Disordered" evidence="1">
    <location>
        <begin position="32"/>
        <end position="87"/>
    </location>
</feature>
<evidence type="ECO:0000313" key="2">
    <source>
        <dbReference type="EMBL" id="KAE8299201.1"/>
    </source>
</evidence>
<keyword evidence="3" id="KW-1185">Reference proteome</keyword>
<name>A0A6G0J6N5_LARCR</name>
<organism evidence="2 3">
    <name type="scientific">Larimichthys crocea</name>
    <name type="common">Large yellow croaker</name>
    <name type="synonym">Pseudosciaena crocea</name>
    <dbReference type="NCBI Taxonomy" id="215358"/>
    <lineage>
        <taxon>Eukaryota</taxon>
        <taxon>Metazoa</taxon>
        <taxon>Chordata</taxon>
        <taxon>Craniata</taxon>
        <taxon>Vertebrata</taxon>
        <taxon>Euteleostomi</taxon>
        <taxon>Actinopterygii</taxon>
        <taxon>Neopterygii</taxon>
        <taxon>Teleostei</taxon>
        <taxon>Neoteleostei</taxon>
        <taxon>Acanthomorphata</taxon>
        <taxon>Eupercaria</taxon>
        <taxon>Sciaenidae</taxon>
        <taxon>Larimichthys</taxon>
    </lineage>
</organism>
<proteinExistence type="predicted"/>
<dbReference type="InterPro" id="IPR052838">
    <property type="entry name" value="Myosin-XVI"/>
</dbReference>
<dbReference type="AlphaFoldDB" id="A0A6G0J6N5"/>
<gene>
    <name evidence="2" type="ORF">D5F01_LYC01593</name>
</gene>
<dbReference type="GO" id="GO:2000134">
    <property type="term" value="P:negative regulation of G1/S transition of mitotic cell cycle"/>
    <property type="evidence" value="ECO:0007669"/>
    <property type="project" value="TreeGrafter"/>
</dbReference>